<sequence length="284" mass="30850">MLEAKLHDGSRIALDISGEGPVLLLPVNPMPVEGPQAEEMRKWGVEPALGRMLIDGLNDGYRVVAFDYEGHVMAHPKPDTLTPANIAGDLLAVADAAGADTFAYYGYSWLALSGLQLAIRTGRLSALLLGGYPPIDGPYKEMLKVTSATHRMSGASSWDGAAPAAQAPDEVDWSTVEVTMSEGQTQQFVTLYEQLQSFDDRAVQDRIRCPRLCFAGTADRIEYGERWGDVTVDIAGPLANGIAGLEAFGWDVRLLDGLDHTQAMQPANVLPLIRPWLDMWLTRA</sequence>
<dbReference type="Proteomes" id="UP001589619">
    <property type="component" value="Unassembled WGS sequence"/>
</dbReference>
<keyword evidence="2" id="KW-1185">Reference proteome</keyword>
<dbReference type="InterPro" id="IPR029058">
    <property type="entry name" value="AB_hydrolase_fold"/>
</dbReference>
<dbReference type="GO" id="GO:0016787">
    <property type="term" value="F:hydrolase activity"/>
    <property type="evidence" value="ECO:0007669"/>
    <property type="project" value="UniProtKB-KW"/>
</dbReference>
<dbReference type="RefSeq" id="WP_344902114.1">
    <property type="nucleotide sequence ID" value="NZ_BAAAYO010000001.1"/>
</dbReference>
<dbReference type="EMBL" id="JBHMAG010000012">
    <property type="protein sequence ID" value="MFB9753183.1"/>
    <property type="molecule type" value="Genomic_DNA"/>
</dbReference>
<protein>
    <submittedName>
        <fullName evidence="1">Alpha/beta fold hydrolase</fullName>
    </submittedName>
</protein>
<organism evidence="1 2">
    <name type="scientific">Paenibacillus hodogayensis</name>
    <dbReference type="NCBI Taxonomy" id="279208"/>
    <lineage>
        <taxon>Bacteria</taxon>
        <taxon>Bacillati</taxon>
        <taxon>Bacillota</taxon>
        <taxon>Bacilli</taxon>
        <taxon>Bacillales</taxon>
        <taxon>Paenibacillaceae</taxon>
        <taxon>Paenibacillus</taxon>
    </lineage>
</organism>
<gene>
    <name evidence="1" type="ORF">ACFFNY_16575</name>
</gene>
<keyword evidence="1" id="KW-0378">Hydrolase</keyword>
<dbReference type="SUPFAM" id="SSF53474">
    <property type="entry name" value="alpha/beta-Hydrolases"/>
    <property type="match status" value="1"/>
</dbReference>
<reference evidence="1 2" key="1">
    <citation type="submission" date="2024-09" db="EMBL/GenBank/DDBJ databases">
        <authorList>
            <person name="Sun Q."/>
            <person name="Mori K."/>
        </authorList>
    </citation>
    <scope>NUCLEOTIDE SEQUENCE [LARGE SCALE GENOMIC DNA]</scope>
    <source>
        <strain evidence="1 2">JCM 12520</strain>
    </source>
</reference>
<dbReference type="Gene3D" id="3.40.50.1820">
    <property type="entry name" value="alpha/beta hydrolase"/>
    <property type="match status" value="1"/>
</dbReference>
<name>A0ABV5VY08_9BACL</name>
<accession>A0ABV5VY08</accession>
<evidence type="ECO:0000313" key="2">
    <source>
        <dbReference type="Proteomes" id="UP001589619"/>
    </source>
</evidence>
<evidence type="ECO:0000313" key="1">
    <source>
        <dbReference type="EMBL" id="MFB9753183.1"/>
    </source>
</evidence>
<comment type="caution">
    <text evidence="1">The sequence shown here is derived from an EMBL/GenBank/DDBJ whole genome shotgun (WGS) entry which is preliminary data.</text>
</comment>
<proteinExistence type="predicted"/>